<dbReference type="PANTHER" id="PTHR43031:SF1">
    <property type="entry name" value="PYRIDINE NUCLEOTIDE-DISULPHIDE OXIDOREDUCTASE"/>
    <property type="match status" value="1"/>
</dbReference>
<dbReference type="SUPFAM" id="SSF52821">
    <property type="entry name" value="Rhodanese/Cell cycle control phosphatase"/>
    <property type="match status" value="1"/>
</dbReference>
<accession>A0A2T4Z9T7</accession>
<dbReference type="InterPro" id="IPR001763">
    <property type="entry name" value="Rhodanese-like_dom"/>
</dbReference>
<reference evidence="2 3" key="1">
    <citation type="submission" date="2018-04" db="EMBL/GenBank/DDBJ databases">
        <title>Genomic Encyclopedia of Archaeal and Bacterial Type Strains, Phase II (KMG-II): from individual species to whole genera.</title>
        <authorList>
            <person name="Goeker M."/>
        </authorList>
    </citation>
    <scope>NUCLEOTIDE SEQUENCE [LARGE SCALE GENOMIC DNA]</scope>
    <source>
        <strain evidence="2 3">DSM 45169</strain>
    </source>
</reference>
<keyword evidence="3" id="KW-1185">Reference proteome</keyword>
<keyword evidence="2" id="KW-0808">Transferase</keyword>
<dbReference type="EMBL" id="PZZP01000001">
    <property type="protein sequence ID" value="PTM58647.1"/>
    <property type="molecule type" value="Genomic_DNA"/>
</dbReference>
<evidence type="ECO:0000259" key="1">
    <source>
        <dbReference type="PROSITE" id="PS50206"/>
    </source>
</evidence>
<dbReference type="PANTHER" id="PTHR43031">
    <property type="entry name" value="FAD-DEPENDENT OXIDOREDUCTASE"/>
    <property type="match status" value="1"/>
</dbReference>
<sequence length="116" mass="13206">MSQIREITAAMFADKIKKKELQHALLLDVREPREWKVYHVPGSVLIPLNSLSQRWPELEVGRELFVFCAHGVRSVYAVQWLAELKQWDLVHVNGGLAEVALHLEEKDLPPGADGSR</sequence>
<dbReference type="CDD" id="cd00158">
    <property type="entry name" value="RHOD"/>
    <property type="match status" value="1"/>
</dbReference>
<proteinExistence type="predicted"/>
<dbReference type="Gene3D" id="3.40.250.10">
    <property type="entry name" value="Rhodanese-like domain"/>
    <property type="match status" value="1"/>
</dbReference>
<dbReference type="AlphaFoldDB" id="A0A2T4Z9T7"/>
<dbReference type="GO" id="GO:0016740">
    <property type="term" value="F:transferase activity"/>
    <property type="evidence" value="ECO:0007669"/>
    <property type="project" value="UniProtKB-KW"/>
</dbReference>
<dbReference type="RefSeq" id="WP_170105211.1">
    <property type="nucleotide sequence ID" value="NZ_PZZP01000001.1"/>
</dbReference>
<protein>
    <submittedName>
        <fullName evidence="2">Rhodanese-related sulfurtransferase</fullName>
    </submittedName>
</protein>
<evidence type="ECO:0000313" key="3">
    <source>
        <dbReference type="Proteomes" id="UP000241639"/>
    </source>
</evidence>
<comment type="caution">
    <text evidence="2">The sequence shown here is derived from an EMBL/GenBank/DDBJ whole genome shotgun (WGS) entry which is preliminary data.</text>
</comment>
<dbReference type="InterPro" id="IPR050229">
    <property type="entry name" value="GlpE_sulfurtransferase"/>
</dbReference>
<evidence type="ECO:0000313" key="2">
    <source>
        <dbReference type="EMBL" id="PTM58647.1"/>
    </source>
</evidence>
<feature type="domain" description="Rhodanese" evidence="1">
    <location>
        <begin position="20"/>
        <end position="105"/>
    </location>
</feature>
<dbReference type="Proteomes" id="UP000241639">
    <property type="component" value="Unassembled WGS sequence"/>
</dbReference>
<name>A0A2T4Z9T7_9BACL</name>
<dbReference type="InterPro" id="IPR036873">
    <property type="entry name" value="Rhodanese-like_dom_sf"/>
</dbReference>
<dbReference type="SMART" id="SM00450">
    <property type="entry name" value="RHOD"/>
    <property type="match status" value="1"/>
</dbReference>
<dbReference type="Pfam" id="PF00581">
    <property type="entry name" value="Rhodanese"/>
    <property type="match status" value="1"/>
</dbReference>
<organism evidence="2 3">
    <name type="scientific">Desmospora activa DSM 45169</name>
    <dbReference type="NCBI Taxonomy" id="1121389"/>
    <lineage>
        <taxon>Bacteria</taxon>
        <taxon>Bacillati</taxon>
        <taxon>Bacillota</taxon>
        <taxon>Bacilli</taxon>
        <taxon>Bacillales</taxon>
        <taxon>Thermoactinomycetaceae</taxon>
        <taxon>Desmospora</taxon>
    </lineage>
</organism>
<gene>
    <name evidence="2" type="ORF">C8J48_1232</name>
</gene>
<dbReference type="PROSITE" id="PS50206">
    <property type="entry name" value="RHODANESE_3"/>
    <property type="match status" value="1"/>
</dbReference>